<name>A0A9Q8WD84_9PEZI</name>
<dbReference type="EMBL" id="CP019474">
    <property type="protein sequence ID" value="UQC78891.1"/>
    <property type="molecule type" value="Genomic_DNA"/>
</dbReference>
<proteinExistence type="predicted"/>
<evidence type="ECO:0000313" key="1">
    <source>
        <dbReference type="EMBL" id="UQC78891.1"/>
    </source>
</evidence>
<dbReference type="RefSeq" id="XP_049140526.1">
    <property type="nucleotide sequence ID" value="XM_049283383.1"/>
</dbReference>
<dbReference type="AlphaFoldDB" id="A0A9Q8WD84"/>
<evidence type="ECO:0000313" key="2">
    <source>
        <dbReference type="Proteomes" id="UP000830671"/>
    </source>
</evidence>
<protein>
    <submittedName>
        <fullName evidence="1">Uncharacterized protein</fullName>
    </submittedName>
</protein>
<dbReference type="KEGG" id="clup:CLUP02_04370"/>
<dbReference type="Proteomes" id="UP000830671">
    <property type="component" value="Chromosome 2"/>
</dbReference>
<keyword evidence="2" id="KW-1185">Reference proteome</keyword>
<reference evidence="1" key="1">
    <citation type="journal article" date="2021" name="Mol. Plant Microbe Interact.">
        <title>Complete Genome Sequence of the Plant-Pathogenic Fungus Colletotrichum lupini.</title>
        <authorList>
            <person name="Baroncelli R."/>
            <person name="Pensec F."/>
            <person name="Da Lio D."/>
            <person name="Boufleur T."/>
            <person name="Vicente I."/>
            <person name="Sarrocco S."/>
            <person name="Picot A."/>
            <person name="Baraldi E."/>
            <person name="Sukno S."/>
            <person name="Thon M."/>
            <person name="Le Floch G."/>
        </authorList>
    </citation>
    <scope>NUCLEOTIDE SEQUENCE</scope>
    <source>
        <strain evidence="1">IMI 504893</strain>
    </source>
</reference>
<dbReference type="GeneID" id="73338393"/>
<sequence>MSSRYAQERKRDGCGVYIETGQAPSPTMERISETLKEPSMRIMTQMGAVEITLADVKGFRRLRYLGIDAAILMGA</sequence>
<gene>
    <name evidence="1" type="ORF">CLUP02_04370</name>
</gene>
<accession>A0A9Q8WD84</accession>
<organism evidence="1 2">
    <name type="scientific">Colletotrichum lupini</name>
    <dbReference type="NCBI Taxonomy" id="145971"/>
    <lineage>
        <taxon>Eukaryota</taxon>
        <taxon>Fungi</taxon>
        <taxon>Dikarya</taxon>
        <taxon>Ascomycota</taxon>
        <taxon>Pezizomycotina</taxon>
        <taxon>Sordariomycetes</taxon>
        <taxon>Hypocreomycetidae</taxon>
        <taxon>Glomerellales</taxon>
        <taxon>Glomerellaceae</taxon>
        <taxon>Colletotrichum</taxon>
        <taxon>Colletotrichum acutatum species complex</taxon>
    </lineage>
</organism>